<feature type="compositionally biased region" description="Basic and acidic residues" evidence="1">
    <location>
        <begin position="10"/>
        <end position="24"/>
    </location>
</feature>
<dbReference type="GO" id="GO:0016301">
    <property type="term" value="F:kinase activity"/>
    <property type="evidence" value="ECO:0007669"/>
    <property type="project" value="UniProtKB-KW"/>
</dbReference>
<comment type="caution">
    <text evidence="2">The sequence shown here is derived from an EMBL/GenBank/DDBJ whole genome shotgun (WGS) entry which is preliminary data.</text>
</comment>
<reference evidence="2 3" key="1">
    <citation type="journal article" date="2019" name="Environ. Microbiol.">
        <title>At the nexus of three kingdoms: the genome of the mycorrhizal fungus Gigaspora margarita provides insights into plant, endobacterial and fungal interactions.</title>
        <authorList>
            <person name="Venice F."/>
            <person name="Ghignone S."/>
            <person name="Salvioli di Fossalunga A."/>
            <person name="Amselem J."/>
            <person name="Novero M."/>
            <person name="Xianan X."/>
            <person name="Sedzielewska Toro K."/>
            <person name="Morin E."/>
            <person name="Lipzen A."/>
            <person name="Grigoriev I.V."/>
            <person name="Henrissat B."/>
            <person name="Martin F.M."/>
            <person name="Bonfante P."/>
        </authorList>
    </citation>
    <scope>NUCLEOTIDE SEQUENCE [LARGE SCALE GENOMIC DNA]</scope>
    <source>
        <strain evidence="2 3">BEG34</strain>
    </source>
</reference>
<evidence type="ECO:0000256" key="1">
    <source>
        <dbReference type="SAM" id="MobiDB-lite"/>
    </source>
</evidence>
<evidence type="ECO:0000313" key="2">
    <source>
        <dbReference type="EMBL" id="KAF0404939.1"/>
    </source>
</evidence>
<dbReference type="OrthoDB" id="2367682at2759"/>
<feature type="region of interest" description="Disordered" evidence="1">
    <location>
        <begin position="1"/>
        <end position="42"/>
    </location>
</feature>
<organism evidence="2 3">
    <name type="scientific">Gigaspora margarita</name>
    <dbReference type="NCBI Taxonomy" id="4874"/>
    <lineage>
        <taxon>Eukaryota</taxon>
        <taxon>Fungi</taxon>
        <taxon>Fungi incertae sedis</taxon>
        <taxon>Mucoromycota</taxon>
        <taxon>Glomeromycotina</taxon>
        <taxon>Glomeromycetes</taxon>
        <taxon>Diversisporales</taxon>
        <taxon>Gigasporaceae</taxon>
        <taxon>Gigaspora</taxon>
    </lineage>
</organism>
<dbReference type="Proteomes" id="UP000439903">
    <property type="component" value="Unassembled WGS sequence"/>
</dbReference>
<keyword evidence="2" id="KW-0418">Kinase</keyword>
<proteinExistence type="predicted"/>
<dbReference type="AlphaFoldDB" id="A0A8H3X488"/>
<protein>
    <submittedName>
        <fullName evidence="2">Kinase-like domain-containing protein</fullName>
    </submittedName>
</protein>
<evidence type="ECO:0000313" key="3">
    <source>
        <dbReference type="Proteomes" id="UP000439903"/>
    </source>
</evidence>
<name>A0A8H3X488_GIGMA</name>
<accession>A0A8H3X488</accession>
<feature type="compositionally biased region" description="Acidic residues" evidence="1">
    <location>
        <begin position="28"/>
        <end position="38"/>
    </location>
</feature>
<sequence length="123" mass="14535">MSTTNNKDTSCSEEKSREVSKIDQGEISPDDSDDEPETEENRAFMISASMATIKNYYKNCHKFRDPNYMFDLKAKGLTTPEKFVAWWNEKHLDCQITVESIKKWSYRDDQDPTFISIHWDMYE</sequence>
<gene>
    <name evidence="2" type="ORF">F8M41_008990</name>
</gene>
<keyword evidence="2" id="KW-0808">Transferase</keyword>
<keyword evidence="3" id="KW-1185">Reference proteome</keyword>
<dbReference type="EMBL" id="WTPW01001960">
    <property type="protein sequence ID" value="KAF0404939.1"/>
    <property type="molecule type" value="Genomic_DNA"/>
</dbReference>